<dbReference type="AlphaFoldDB" id="A0A4D9CTT6"/>
<evidence type="ECO:0000256" key="11">
    <source>
        <dbReference type="PROSITE-ProRule" id="PRU00221"/>
    </source>
</evidence>
<evidence type="ECO:0000313" key="12">
    <source>
        <dbReference type="EMBL" id="TFJ81994.1"/>
    </source>
</evidence>
<keyword evidence="13" id="KW-1185">Reference proteome</keyword>
<evidence type="ECO:0000256" key="9">
    <source>
        <dbReference type="ARBA" id="ARBA00029456"/>
    </source>
</evidence>
<evidence type="ECO:0000256" key="10">
    <source>
        <dbReference type="ARBA" id="ARBA00029552"/>
    </source>
</evidence>
<keyword evidence="8" id="KW-0966">Cell projection</keyword>
<dbReference type="InterPro" id="IPR050630">
    <property type="entry name" value="WD_repeat_EMAP"/>
</dbReference>
<evidence type="ECO:0000256" key="5">
    <source>
        <dbReference type="ARBA" id="ARBA00022737"/>
    </source>
</evidence>
<dbReference type="InterPro" id="IPR015943">
    <property type="entry name" value="WD40/YVTN_repeat-like_dom_sf"/>
</dbReference>
<dbReference type="GO" id="GO:0005930">
    <property type="term" value="C:axoneme"/>
    <property type="evidence" value="ECO:0007669"/>
    <property type="project" value="UniProtKB-ARBA"/>
</dbReference>
<sequence length="378" mass="40509">MTGNNNLLVGAGDGKVAVVLPTTLKFVAGKATSLLGSVTSLAIAPDSMGFLAATDQSNRYYLNFQKFVPGLRGTCHYAPINGLVFPAHCSDLIITCSLNDVRVWNVTLRQELLRIQVPNLEAKAVTITPTGNTIISGWSDGKVRGFLPESGKLKFVISNAHTEGAVTALAVCHDAKESSPPWRLLTGGEDGRIRLWHVASAWQSMVFSAKEHRAAVTSLCITGDNERCVSASADGSCIVWDLQAHTRLLAVMEPALYEAALFHPDGSQLLTCGSNHHITYYDAYDGSLIRVLKGGENAVRALDVVVGGEMFVSGGADNLVRVWAYVEGVVLSVGHGHSGPIQDVKVSPDERRIVSVGEEGGIFIWRMPEDQKETPSAS</sequence>
<keyword evidence="4 11" id="KW-0853">WD repeat</keyword>
<keyword evidence="6" id="KW-0282">Flagellum</keyword>
<dbReference type="PANTHER" id="PTHR13720">
    <property type="entry name" value="WD-40 REPEAT PROTEIN"/>
    <property type="match status" value="1"/>
</dbReference>
<feature type="repeat" description="WD" evidence="11">
    <location>
        <begin position="292"/>
        <end position="323"/>
    </location>
</feature>
<comment type="subcellular location">
    <subcellularLocation>
        <location evidence="1">Cell projection</location>
        <location evidence="1">Cilium</location>
        <location evidence="1">Flagellum</location>
    </subcellularLocation>
    <subcellularLocation>
        <location evidence="2">Cytoplasm</location>
    </subcellularLocation>
</comment>
<dbReference type="InterPro" id="IPR036322">
    <property type="entry name" value="WD40_repeat_dom_sf"/>
</dbReference>
<feature type="repeat" description="WD" evidence="11">
    <location>
        <begin position="184"/>
        <end position="200"/>
    </location>
</feature>
<dbReference type="Proteomes" id="UP000355283">
    <property type="component" value="Unassembled WGS sequence"/>
</dbReference>
<evidence type="ECO:0000256" key="2">
    <source>
        <dbReference type="ARBA" id="ARBA00004496"/>
    </source>
</evidence>
<dbReference type="SMART" id="SM00320">
    <property type="entry name" value="WD40"/>
    <property type="match status" value="7"/>
</dbReference>
<dbReference type="FunFam" id="2.130.10.10:FF:001320">
    <property type="entry name" value="Predicted protein"/>
    <property type="match status" value="1"/>
</dbReference>
<dbReference type="Pfam" id="PF00400">
    <property type="entry name" value="WD40"/>
    <property type="match status" value="4"/>
</dbReference>
<dbReference type="OrthoDB" id="6252103at2759"/>
<dbReference type="InterPro" id="IPR001680">
    <property type="entry name" value="WD40_rpt"/>
</dbReference>
<evidence type="ECO:0000256" key="1">
    <source>
        <dbReference type="ARBA" id="ARBA00004230"/>
    </source>
</evidence>
<feature type="repeat" description="WD" evidence="11">
    <location>
        <begin position="209"/>
        <end position="250"/>
    </location>
</feature>
<dbReference type="PROSITE" id="PS50294">
    <property type="entry name" value="WD_REPEATS_REGION"/>
    <property type="match status" value="3"/>
</dbReference>
<accession>A0A4D9CTT6</accession>
<name>A0A4D9CTT6_9STRA</name>
<evidence type="ECO:0000256" key="8">
    <source>
        <dbReference type="ARBA" id="ARBA00023273"/>
    </source>
</evidence>
<reference evidence="12 13" key="1">
    <citation type="submission" date="2019-01" db="EMBL/GenBank/DDBJ databases">
        <title>Nuclear Genome Assembly of the Microalgal Biofuel strain Nannochloropsis salina CCMP1776.</title>
        <authorList>
            <person name="Hovde B."/>
        </authorList>
    </citation>
    <scope>NUCLEOTIDE SEQUENCE [LARGE SCALE GENOMIC DNA]</scope>
    <source>
        <strain evidence="12 13">CCMP1776</strain>
    </source>
</reference>
<keyword evidence="5" id="KW-0677">Repeat</keyword>
<evidence type="ECO:0000256" key="6">
    <source>
        <dbReference type="ARBA" id="ARBA00022846"/>
    </source>
</evidence>
<gene>
    <name evidence="12" type="ORF">NSK_006662</name>
</gene>
<comment type="caution">
    <text evidence="12">The sequence shown here is derived from an EMBL/GenBank/DDBJ whole genome shotgun (WGS) entry which is preliminary data.</text>
</comment>
<dbReference type="GO" id="GO:0031514">
    <property type="term" value="C:motile cilium"/>
    <property type="evidence" value="ECO:0007669"/>
    <property type="project" value="UniProtKB-SubCell"/>
</dbReference>
<dbReference type="PANTHER" id="PTHR13720:SF14">
    <property type="entry name" value="CILIA- AND FLAGELLA-ASSOCIATED PROTEIN 52"/>
    <property type="match status" value="1"/>
</dbReference>
<feature type="repeat" description="WD" evidence="11">
    <location>
        <begin position="334"/>
        <end position="375"/>
    </location>
</feature>
<protein>
    <recommendedName>
        <fullName evidence="10">Cilia- and flagella-associated protein 52</fullName>
    </recommendedName>
</protein>
<dbReference type="SUPFAM" id="SSF50978">
    <property type="entry name" value="WD40 repeat-like"/>
    <property type="match status" value="1"/>
</dbReference>
<dbReference type="InterPro" id="IPR019775">
    <property type="entry name" value="WD40_repeat_CS"/>
</dbReference>
<dbReference type="InterPro" id="IPR020472">
    <property type="entry name" value="WD40_PAC1"/>
</dbReference>
<dbReference type="PRINTS" id="PR00320">
    <property type="entry name" value="GPROTEINBRPT"/>
</dbReference>
<proteinExistence type="inferred from homology"/>
<evidence type="ECO:0000256" key="3">
    <source>
        <dbReference type="ARBA" id="ARBA00022490"/>
    </source>
</evidence>
<comment type="similarity">
    <text evidence="9">Belongs to the CFAP52 family.</text>
</comment>
<evidence type="ECO:0000256" key="7">
    <source>
        <dbReference type="ARBA" id="ARBA00023069"/>
    </source>
</evidence>
<dbReference type="PROSITE" id="PS50082">
    <property type="entry name" value="WD_REPEATS_2"/>
    <property type="match status" value="4"/>
</dbReference>
<dbReference type="PROSITE" id="PS00678">
    <property type="entry name" value="WD_REPEATS_1"/>
    <property type="match status" value="1"/>
</dbReference>
<keyword evidence="3" id="KW-0963">Cytoplasm</keyword>
<evidence type="ECO:0000256" key="4">
    <source>
        <dbReference type="ARBA" id="ARBA00022574"/>
    </source>
</evidence>
<evidence type="ECO:0000313" key="13">
    <source>
        <dbReference type="Proteomes" id="UP000355283"/>
    </source>
</evidence>
<dbReference type="Gene3D" id="2.130.10.10">
    <property type="entry name" value="YVTN repeat-like/Quinoprotein amine dehydrogenase"/>
    <property type="match status" value="3"/>
</dbReference>
<keyword evidence="7" id="KW-0969">Cilium</keyword>
<dbReference type="EMBL" id="SDOX01000121">
    <property type="protein sequence ID" value="TFJ81994.1"/>
    <property type="molecule type" value="Genomic_DNA"/>
</dbReference>
<dbReference type="CDD" id="cd00200">
    <property type="entry name" value="WD40"/>
    <property type="match status" value="1"/>
</dbReference>
<organism evidence="12 13">
    <name type="scientific">Nannochloropsis salina CCMP1776</name>
    <dbReference type="NCBI Taxonomy" id="1027361"/>
    <lineage>
        <taxon>Eukaryota</taxon>
        <taxon>Sar</taxon>
        <taxon>Stramenopiles</taxon>
        <taxon>Ochrophyta</taxon>
        <taxon>Eustigmatophyceae</taxon>
        <taxon>Eustigmatales</taxon>
        <taxon>Monodopsidaceae</taxon>
        <taxon>Microchloropsis</taxon>
        <taxon>Microchloropsis salina</taxon>
    </lineage>
</organism>